<proteinExistence type="predicted"/>
<keyword evidence="2" id="KW-1185">Reference proteome</keyword>
<dbReference type="Proteomes" id="UP000823775">
    <property type="component" value="Unassembled WGS sequence"/>
</dbReference>
<comment type="caution">
    <text evidence="1">The sequence shown here is derived from an EMBL/GenBank/DDBJ whole genome shotgun (WGS) entry which is preliminary data.</text>
</comment>
<feature type="non-terminal residue" evidence="1">
    <location>
        <position position="1"/>
    </location>
</feature>
<name>A0ABS8T3M7_DATST</name>
<dbReference type="EMBL" id="JACEIK010001050">
    <property type="protein sequence ID" value="MCD7465436.1"/>
    <property type="molecule type" value="Genomic_DNA"/>
</dbReference>
<evidence type="ECO:0000313" key="1">
    <source>
        <dbReference type="EMBL" id="MCD7465436.1"/>
    </source>
</evidence>
<evidence type="ECO:0000313" key="2">
    <source>
        <dbReference type="Proteomes" id="UP000823775"/>
    </source>
</evidence>
<protein>
    <submittedName>
        <fullName evidence="1">Uncharacterized protein</fullName>
    </submittedName>
</protein>
<accession>A0ABS8T3M7</accession>
<reference evidence="1 2" key="1">
    <citation type="journal article" date="2021" name="BMC Genomics">
        <title>Datura genome reveals duplications of psychoactive alkaloid biosynthetic genes and high mutation rate following tissue culture.</title>
        <authorList>
            <person name="Rajewski A."/>
            <person name="Carter-House D."/>
            <person name="Stajich J."/>
            <person name="Litt A."/>
        </authorList>
    </citation>
    <scope>NUCLEOTIDE SEQUENCE [LARGE SCALE GENOMIC DNA]</scope>
    <source>
        <strain evidence="1">AR-01</strain>
    </source>
</reference>
<sequence>GGGVKNGIDGIEVGIFGNDGIGGMVNLGIVGIDGIGGIDPILGSVMLEYLDIWHAWLEIDNKEDITDSKEGWKRHLRMGSQDFPLTFSTKQWKQPVLPVSINEQTDTVWIPGLSMLSHVCNTGLDVL</sequence>
<gene>
    <name evidence="1" type="ORF">HAX54_001340</name>
</gene>
<organism evidence="1 2">
    <name type="scientific">Datura stramonium</name>
    <name type="common">Jimsonweed</name>
    <name type="synonym">Common thornapple</name>
    <dbReference type="NCBI Taxonomy" id="4076"/>
    <lineage>
        <taxon>Eukaryota</taxon>
        <taxon>Viridiplantae</taxon>
        <taxon>Streptophyta</taxon>
        <taxon>Embryophyta</taxon>
        <taxon>Tracheophyta</taxon>
        <taxon>Spermatophyta</taxon>
        <taxon>Magnoliopsida</taxon>
        <taxon>eudicotyledons</taxon>
        <taxon>Gunneridae</taxon>
        <taxon>Pentapetalae</taxon>
        <taxon>asterids</taxon>
        <taxon>lamiids</taxon>
        <taxon>Solanales</taxon>
        <taxon>Solanaceae</taxon>
        <taxon>Solanoideae</taxon>
        <taxon>Datureae</taxon>
        <taxon>Datura</taxon>
    </lineage>
</organism>